<comment type="subcellular location">
    <subcellularLocation>
        <location evidence="1 6">Cell membrane</location>
        <topology evidence="1 6">Multi-pass membrane protein</topology>
    </subcellularLocation>
</comment>
<sequence length="360" mass="39275">MSAIVEDKKKYLGSLLFLAALIGATFYVFLKGNDLGALMATVRAVNPVWLLAAVASMFLYIASEATSIKIVLGSLGRKLPFLRCYKYSFIGFYYSSITPSASGGQPMQLYHMKKDGVNLSHSSLTILILISVYQVVQLGYALVTFLLRPQFVGKNAGGIWVLLLYGVVINVILLGVILTAVFSQNLARRMVRWGVRVLHKLHILKDPQKLLDSVDEQISEYRDGAKYLRQKPGILLGVLLATIFQLSFTYLVPYFVYRAFGFTQFGMVEVLAMQAILALAVGSLPLPGAVGASEGGFMTLFKIFFPTAALLPAMMLSRGISFYLMLLISGGVAIFAQLGTIRRAVGPAAKPSSSRDCCGH</sequence>
<keyword evidence="2" id="KW-1003">Cell membrane</keyword>
<reference evidence="7" key="1">
    <citation type="submission" date="2015-09" db="EMBL/GenBank/DDBJ databases">
        <authorList>
            <consortium name="Pathogen Informatics"/>
        </authorList>
    </citation>
    <scope>NUCLEOTIDE SEQUENCE</scope>
    <source>
        <strain evidence="7">2789STDY5834896</strain>
    </source>
</reference>
<dbReference type="InterPro" id="IPR022791">
    <property type="entry name" value="L-PG_synthase/AglD"/>
</dbReference>
<keyword evidence="3 6" id="KW-0812">Transmembrane</keyword>
<evidence type="ECO:0000256" key="2">
    <source>
        <dbReference type="ARBA" id="ARBA00022475"/>
    </source>
</evidence>
<dbReference type="PANTHER" id="PTHR37693:SF1">
    <property type="entry name" value="INTEGRAL MEMBRANE PROTEIN"/>
    <property type="match status" value="1"/>
</dbReference>
<evidence type="ECO:0000256" key="3">
    <source>
        <dbReference type="ARBA" id="ARBA00022692"/>
    </source>
</evidence>
<comment type="catalytic activity">
    <reaction evidence="6">
        <text>L-lysyl-tRNA(Lys) + a 1,2-diacyl-sn-glycero-3-phospho-(1'-sn-glycerol) = a 1,2-diacyl-sn-glycero-3-phospho-1'-(3'-O-L-lysyl)-sn-glycerol + tRNA(Lys)</text>
        <dbReference type="Rhea" id="RHEA:10668"/>
        <dbReference type="Rhea" id="RHEA-COMP:9696"/>
        <dbReference type="Rhea" id="RHEA-COMP:9697"/>
        <dbReference type="ChEBI" id="CHEBI:64716"/>
        <dbReference type="ChEBI" id="CHEBI:75792"/>
        <dbReference type="ChEBI" id="CHEBI:78442"/>
        <dbReference type="ChEBI" id="CHEBI:78529"/>
        <dbReference type="EC" id="2.3.2.3"/>
    </reaction>
</comment>
<gene>
    <name evidence="6" type="primary">mprF</name>
    <name evidence="7" type="ORF">SAMEA3545359_02574</name>
</gene>
<feature type="transmembrane region" description="Helical" evidence="6">
    <location>
        <begin position="320"/>
        <end position="341"/>
    </location>
</feature>
<evidence type="ECO:0000256" key="5">
    <source>
        <dbReference type="ARBA" id="ARBA00023136"/>
    </source>
</evidence>
<dbReference type="Pfam" id="PF03706">
    <property type="entry name" value="LPG_synthase_TM"/>
    <property type="match status" value="1"/>
</dbReference>
<proteinExistence type="inferred from homology"/>
<keyword evidence="4 6" id="KW-1133">Transmembrane helix</keyword>
<dbReference type="PANTHER" id="PTHR37693">
    <property type="entry name" value="PHOSPHATIDYLGLYCEROL LYSYLTRANSFERASE"/>
    <property type="match status" value="1"/>
</dbReference>
<dbReference type="AlphaFoldDB" id="A0A1C6K418"/>
<dbReference type="GO" id="GO:0006629">
    <property type="term" value="P:lipid metabolic process"/>
    <property type="evidence" value="ECO:0007669"/>
    <property type="project" value="UniProtKB-KW"/>
</dbReference>
<dbReference type="EMBL" id="FMHG01000003">
    <property type="protein sequence ID" value="SCJ88998.1"/>
    <property type="molecule type" value="Genomic_DNA"/>
</dbReference>
<dbReference type="GO" id="GO:0050071">
    <property type="term" value="F:phosphatidylglycerol lysyltransferase activity"/>
    <property type="evidence" value="ECO:0007669"/>
    <property type="project" value="UniProtKB-EC"/>
</dbReference>
<comment type="function">
    <text evidence="6">Catalyzes the transfer of a lysyl group from L-lysyl-tRNA(Lys) to membrane-bound phosphatidylglycerol (PG), which produces lysylphosphatidylglycerol (LPG), a major component of the bacterial membrane with a positive net charge. LPG synthesis contributes to bacterial virulence as it is involved in the resistance mechanism against cationic antimicrobial peptides (CAMP) produces by the host's immune system (defensins, cathelicidins) and by the competing microorganisms.</text>
</comment>
<feature type="transmembrane region" description="Helical" evidence="6">
    <location>
        <begin position="12"/>
        <end position="30"/>
    </location>
</feature>
<dbReference type="EC" id="2.3.2.3" evidence="6"/>
<feature type="transmembrane region" description="Helical" evidence="6">
    <location>
        <begin position="262"/>
        <end position="284"/>
    </location>
</feature>
<keyword evidence="6" id="KW-0046">Antibiotic resistance</keyword>
<keyword evidence="6" id="KW-0808">Transferase</keyword>
<evidence type="ECO:0000256" key="4">
    <source>
        <dbReference type="ARBA" id="ARBA00022989"/>
    </source>
</evidence>
<feature type="transmembrane region" description="Helical" evidence="6">
    <location>
        <begin position="159"/>
        <end position="182"/>
    </location>
</feature>
<comment type="similarity">
    <text evidence="6">Belongs to the LPG synthase family.</text>
</comment>
<evidence type="ECO:0000313" key="7">
    <source>
        <dbReference type="EMBL" id="SCJ88998.1"/>
    </source>
</evidence>
<feature type="transmembrane region" description="Helical" evidence="6">
    <location>
        <begin position="50"/>
        <end position="72"/>
    </location>
</feature>
<dbReference type="GO" id="GO:0005886">
    <property type="term" value="C:plasma membrane"/>
    <property type="evidence" value="ECO:0007669"/>
    <property type="project" value="UniProtKB-SubCell"/>
</dbReference>
<dbReference type="GO" id="GO:0046677">
    <property type="term" value="P:response to antibiotic"/>
    <property type="evidence" value="ECO:0007669"/>
    <property type="project" value="UniProtKB-KW"/>
</dbReference>
<protein>
    <recommendedName>
        <fullName evidence="6">Phosphatidylglycerol lysyltransferase</fullName>
        <ecNumber evidence="6">2.3.2.3</ecNumber>
    </recommendedName>
    <alternativeName>
        <fullName evidence="6">Lysylphosphatidylglycerol synthase</fullName>
    </alternativeName>
</protein>
<organism evidence="7">
    <name type="scientific">uncultured Anaerotruncus sp</name>
    <dbReference type="NCBI Taxonomy" id="905011"/>
    <lineage>
        <taxon>Bacteria</taxon>
        <taxon>Bacillati</taxon>
        <taxon>Bacillota</taxon>
        <taxon>Clostridia</taxon>
        <taxon>Eubacteriales</taxon>
        <taxon>Oscillospiraceae</taxon>
        <taxon>Anaerotruncus</taxon>
        <taxon>environmental samples</taxon>
    </lineage>
</organism>
<evidence type="ECO:0000256" key="6">
    <source>
        <dbReference type="RuleBase" id="RU363042"/>
    </source>
</evidence>
<dbReference type="NCBIfam" id="TIGR00374">
    <property type="entry name" value="flippase-like domain"/>
    <property type="match status" value="1"/>
</dbReference>
<evidence type="ECO:0000256" key="1">
    <source>
        <dbReference type="ARBA" id="ARBA00004651"/>
    </source>
</evidence>
<keyword evidence="6" id="KW-0443">Lipid metabolism</keyword>
<feature type="transmembrane region" description="Helical" evidence="6">
    <location>
        <begin position="234"/>
        <end position="256"/>
    </location>
</feature>
<accession>A0A1C6K418</accession>
<name>A0A1C6K418_9FIRM</name>
<keyword evidence="5 6" id="KW-0472">Membrane</keyword>
<feature type="transmembrane region" description="Helical" evidence="6">
    <location>
        <begin position="124"/>
        <end position="147"/>
    </location>
</feature>